<organism evidence="3 4">
    <name type="scientific">Paracoccus tibetensis</name>
    <dbReference type="NCBI Taxonomy" id="336292"/>
    <lineage>
        <taxon>Bacteria</taxon>
        <taxon>Pseudomonadati</taxon>
        <taxon>Pseudomonadota</taxon>
        <taxon>Alphaproteobacteria</taxon>
        <taxon>Rhodobacterales</taxon>
        <taxon>Paracoccaceae</taxon>
        <taxon>Paracoccus</taxon>
    </lineage>
</organism>
<dbReference type="EMBL" id="FMVT01000007">
    <property type="protein sequence ID" value="SCY65575.1"/>
    <property type="molecule type" value="Genomic_DNA"/>
</dbReference>
<dbReference type="Pfam" id="PF15937">
    <property type="entry name" value="PrlF_antitoxin"/>
    <property type="match status" value="1"/>
</dbReference>
<dbReference type="InterPro" id="IPR031848">
    <property type="entry name" value="PrlF_antitoxin"/>
</dbReference>
<evidence type="ECO:0000259" key="2">
    <source>
        <dbReference type="PROSITE" id="PS51740"/>
    </source>
</evidence>
<feature type="domain" description="SpoVT-AbrB" evidence="2">
    <location>
        <begin position="1"/>
        <end position="47"/>
    </location>
</feature>
<dbReference type="GO" id="GO:0003677">
    <property type="term" value="F:DNA binding"/>
    <property type="evidence" value="ECO:0007669"/>
    <property type="project" value="UniProtKB-UniRule"/>
</dbReference>
<keyword evidence="4" id="KW-1185">Reference proteome</keyword>
<dbReference type="AlphaFoldDB" id="A0A1G5HNX9"/>
<dbReference type="GO" id="GO:0001558">
    <property type="term" value="P:regulation of cell growth"/>
    <property type="evidence" value="ECO:0007669"/>
    <property type="project" value="InterPro"/>
</dbReference>
<accession>A0A1G5HNX9</accession>
<dbReference type="SMART" id="SM00966">
    <property type="entry name" value="SpoVT_AbrB"/>
    <property type="match status" value="1"/>
</dbReference>
<name>A0A1G5HNX9_9RHOB</name>
<dbReference type="RefSeq" id="WP_090744042.1">
    <property type="nucleotide sequence ID" value="NZ_FMVT01000007.1"/>
</dbReference>
<dbReference type="InterPro" id="IPR007159">
    <property type="entry name" value="SpoVT-AbrB_dom"/>
</dbReference>
<reference evidence="3 4" key="1">
    <citation type="submission" date="2016-10" db="EMBL/GenBank/DDBJ databases">
        <authorList>
            <person name="de Groot N.N."/>
        </authorList>
    </citation>
    <scope>NUCLEOTIDE SEQUENCE [LARGE SCALE GENOMIC DNA]</scope>
    <source>
        <strain evidence="3 4">CGMCC 1.8925</strain>
    </source>
</reference>
<dbReference type="Gene3D" id="2.10.260.10">
    <property type="match status" value="1"/>
</dbReference>
<dbReference type="SUPFAM" id="SSF89447">
    <property type="entry name" value="AbrB/MazE/MraZ-like"/>
    <property type="match status" value="1"/>
</dbReference>
<evidence type="ECO:0000256" key="1">
    <source>
        <dbReference type="PROSITE-ProRule" id="PRU01076"/>
    </source>
</evidence>
<evidence type="ECO:0000313" key="4">
    <source>
        <dbReference type="Proteomes" id="UP000199502"/>
    </source>
</evidence>
<keyword evidence="1" id="KW-0238">DNA-binding</keyword>
<proteinExistence type="predicted"/>
<dbReference type="GO" id="GO:0003700">
    <property type="term" value="F:DNA-binding transcription factor activity"/>
    <property type="evidence" value="ECO:0007669"/>
    <property type="project" value="InterPro"/>
</dbReference>
<dbReference type="Proteomes" id="UP000199502">
    <property type="component" value="Unassembled WGS sequence"/>
</dbReference>
<dbReference type="GO" id="GO:0097351">
    <property type="term" value="F:toxin sequestering activity"/>
    <property type="evidence" value="ECO:0007669"/>
    <property type="project" value="InterPro"/>
</dbReference>
<evidence type="ECO:0000313" key="3">
    <source>
        <dbReference type="EMBL" id="SCY65575.1"/>
    </source>
</evidence>
<protein>
    <submittedName>
        <fullName evidence="3">Looped-hinge helix DNA binding domain-containing protein, AbrB family</fullName>
    </submittedName>
</protein>
<dbReference type="InterPro" id="IPR037914">
    <property type="entry name" value="SpoVT-AbrB_sf"/>
</dbReference>
<dbReference type="STRING" id="336292.SAMN05660710_02222"/>
<dbReference type="OrthoDB" id="9809003at2"/>
<dbReference type="PROSITE" id="PS51740">
    <property type="entry name" value="SPOVT_ABRB"/>
    <property type="match status" value="1"/>
</dbReference>
<dbReference type="NCBIfam" id="TIGR01439">
    <property type="entry name" value="lp_hng_hel_AbrB"/>
    <property type="match status" value="1"/>
</dbReference>
<gene>
    <name evidence="3" type="ORF">SAMN05660710_02222</name>
</gene>
<sequence length="80" mass="8850">MSESSITVKGQTTLPKSVRRALDLMPGDRLRYVILDGGQVRIMRTRPVAGLRGMLWRKGQAPVTLEQMDEVVAQGANDRA</sequence>